<dbReference type="InterPro" id="IPR013783">
    <property type="entry name" value="Ig-like_fold"/>
</dbReference>
<evidence type="ECO:0000256" key="1">
    <source>
        <dbReference type="SAM" id="MobiDB-lite"/>
    </source>
</evidence>
<dbReference type="Proteomes" id="UP001304300">
    <property type="component" value="Chromosome"/>
</dbReference>
<protein>
    <submittedName>
        <fullName evidence="2">Uncharacterized protein</fullName>
    </submittedName>
</protein>
<dbReference type="RefSeq" id="WP_317834261.1">
    <property type="nucleotide sequence ID" value="NZ_CP136920.1"/>
</dbReference>
<evidence type="ECO:0000313" key="2">
    <source>
        <dbReference type="EMBL" id="WOO41777.1"/>
    </source>
</evidence>
<organism evidence="2 3">
    <name type="scientific">Rubellicoccus peritrichatus</name>
    <dbReference type="NCBI Taxonomy" id="3080537"/>
    <lineage>
        <taxon>Bacteria</taxon>
        <taxon>Pseudomonadati</taxon>
        <taxon>Verrucomicrobiota</taxon>
        <taxon>Opitutia</taxon>
        <taxon>Puniceicoccales</taxon>
        <taxon>Cerasicoccaceae</taxon>
        <taxon>Rubellicoccus</taxon>
    </lineage>
</organism>
<proteinExistence type="predicted"/>
<dbReference type="EMBL" id="CP136920">
    <property type="protein sequence ID" value="WOO41777.1"/>
    <property type="molecule type" value="Genomic_DNA"/>
</dbReference>
<gene>
    <name evidence="2" type="ORF">RZN69_01655</name>
</gene>
<dbReference type="AlphaFoldDB" id="A0AAQ3QWD3"/>
<feature type="compositionally biased region" description="Gly residues" evidence="1">
    <location>
        <begin position="208"/>
        <end position="217"/>
    </location>
</feature>
<dbReference type="KEGG" id="puo:RZN69_01655"/>
<feature type="region of interest" description="Disordered" evidence="1">
    <location>
        <begin position="277"/>
        <end position="313"/>
    </location>
</feature>
<feature type="compositionally biased region" description="Gly residues" evidence="1">
    <location>
        <begin position="289"/>
        <end position="303"/>
    </location>
</feature>
<feature type="region of interest" description="Disordered" evidence="1">
    <location>
        <begin position="185"/>
        <end position="220"/>
    </location>
</feature>
<sequence>MTTYFSRFTTHKSVLAALVLVLTGDLLVAYPYDDTQEVLPTYYDVTGITTRENGTVHTYGIPITNWPPRIDFLIIRGGDGGRAKAIATAGKDKTASGGGGALLSAEFAVDPYDENALRPGGQIQIIIGSQGLDKTRNHTAASGGGGATAILYRAPVDGAEWEMLAVAGGGGGGAASGDILGTFANNGRNANTTEDGDNGKRTGDAEGQPGGINGGAGKTSSLPAAGGGGGYVENSKDKDGVYLIFSGGRGRAFGVRGGEGAGFGSWGGFGFASGGGGGVNDDQANPDVGKGGGGGGYSGGGAGGDDDDASGGGGGGGSYISAWAISKSATTRDSNRISGQVAFTADVDSTGDLAGPTFNLPGADNAVQIFDYQAATYDPGVTAEDLYGNLIEGDNFIGDTFDQSSGPGTYVLNYQATDQFGKTSYATLTVTVKVATKPVFTIAGDITVIEDYGTYIDDFVTSTNAPDVDGQIITSYTVTPTFTSLFTDDGQPAINKDGILTFTPADNASGSTAVTVVATDNEDDLVNGKLEKTFTLTITSVPEPPVFYTESSMVIDENTSGAIVFTAEEPFGASILV</sequence>
<dbReference type="Gene3D" id="2.60.40.10">
    <property type="entry name" value="Immunoglobulins"/>
    <property type="match status" value="1"/>
</dbReference>
<accession>A0AAQ3QWD3</accession>
<keyword evidence="3" id="KW-1185">Reference proteome</keyword>
<evidence type="ECO:0000313" key="3">
    <source>
        <dbReference type="Proteomes" id="UP001304300"/>
    </source>
</evidence>
<reference evidence="2 3" key="1">
    <citation type="submission" date="2023-10" db="EMBL/GenBank/DDBJ databases">
        <title>Rubellicoccus peritrichatus gen. nov., sp. nov., isolated from an algae of coral reef tank.</title>
        <authorList>
            <person name="Luo J."/>
        </authorList>
    </citation>
    <scope>NUCLEOTIDE SEQUENCE [LARGE SCALE GENOMIC DNA]</scope>
    <source>
        <strain evidence="2 3">CR14</strain>
    </source>
</reference>
<name>A0AAQ3QWD3_9BACT</name>